<keyword evidence="2" id="KW-1185">Reference proteome</keyword>
<dbReference type="Proteomes" id="UP001162992">
    <property type="component" value="Chromosome 15"/>
</dbReference>
<dbReference type="EMBL" id="CM055106">
    <property type="protein sequence ID" value="KAJ7528758.1"/>
    <property type="molecule type" value="Genomic_DNA"/>
</dbReference>
<proteinExistence type="predicted"/>
<organism evidence="1 2">
    <name type="scientific">Diphasiastrum complanatum</name>
    <name type="common">Issler's clubmoss</name>
    <name type="synonym">Lycopodium complanatum</name>
    <dbReference type="NCBI Taxonomy" id="34168"/>
    <lineage>
        <taxon>Eukaryota</taxon>
        <taxon>Viridiplantae</taxon>
        <taxon>Streptophyta</taxon>
        <taxon>Embryophyta</taxon>
        <taxon>Tracheophyta</taxon>
        <taxon>Lycopodiopsida</taxon>
        <taxon>Lycopodiales</taxon>
        <taxon>Lycopodiaceae</taxon>
        <taxon>Lycopodioideae</taxon>
        <taxon>Diphasiastrum</taxon>
    </lineage>
</organism>
<comment type="caution">
    <text evidence="1">The sequence shown here is derived from an EMBL/GenBank/DDBJ whole genome shotgun (WGS) entry which is preliminary data.</text>
</comment>
<protein>
    <submittedName>
        <fullName evidence="1">Uncharacterized protein</fullName>
    </submittedName>
</protein>
<reference evidence="2" key="1">
    <citation type="journal article" date="2024" name="Proc. Natl. Acad. Sci. U.S.A.">
        <title>Extraordinary preservation of gene collinearity over three hundred million years revealed in homosporous lycophytes.</title>
        <authorList>
            <person name="Li C."/>
            <person name="Wickell D."/>
            <person name="Kuo L.Y."/>
            <person name="Chen X."/>
            <person name="Nie B."/>
            <person name="Liao X."/>
            <person name="Peng D."/>
            <person name="Ji J."/>
            <person name="Jenkins J."/>
            <person name="Williams M."/>
            <person name="Shu S."/>
            <person name="Plott C."/>
            <person name="Barry K."/>
            <person name="Rajasekar S."/>
            <person name="Grimwood J."/>
            <person name="Han X."/>
            <person name="Sun S."/>
            <person name="Hou Z."/>
            <person name="He W."/>
            <person name="Dai G."/>
            <person name="Sun C."/>
            <person name="Schmutz J."/>
            <person name="Leebens-Mack J.H."/>
            <person name="Li F.W."/>
            <person name="Wang L."/>
        </authorList>
    </citation>
    <scope>NUCLEOTIDE SEQUENCE [LARGE SCALE GENOMIC DNA]</scope>
    <source>
        <strain evidence="2">cv. PW_Plant_1</strain>
    </source>
</reference>
<name>A0ACC2BGB7_DIPCM</name>
<evidence type="ECO:0000313" key="1">
    <source>
        <dbReference type="EMBL" id="KAJ7528758.1"/>
    </source>
</evidence>
<gene>
    <name evidence="1" type="ORF">O6H91_15G018000</name>
</gene>
<sequence length="761" mass="86512">MGIAIQMLIRDWIMHLHKSEADIRKSVLVFLPTYRALERQWSLLKATGLKLKLYILHSSIDMEHLMTAIEAFHEERKVILATNLAESSVTIPNVSFVVDSCRSLEVYWSNASKKHLPRLVWESQSQADQRKGRTGRTCSGIVFRMVPRSVYSLFEKFETPAMQLVSLRKQFLMLACAKSRAINDPRATFQRSMSPPQLETVENAFETLVNLHALEASTDQREKYQPSFYGLLLGNLPLSLESSMLVVKGAEAGFIRECGTLAVILDTSPYPIMQPFGGAKSFHDSFYQTMTQSDEIASASPPSVLFANLHAFEFWQHNFKDKQRMERLLFLGSSDEPVDVTDIHTPDLDDVEQNWCLKHHLSRASLQAVAETFDAIMEVMHRFRPKFMNTILASPSYYRSAVSHQCNSSASYKDGSHANDFSQDHSECEDFCVATPYVLSGTYHTQDDEYNLSRILLEVRAKHLKSCSSEVEEDAFDAAYNTVPLCSFFQMGSCNRGNSCSFAHSLSAKPATCKFFMSASGCRYGEGCRFWHDYQIVLSSEEELTAELEEAISSGMLEYLTVNKYVLLIGDSDFSFAKYLASIYEPTSILATMVKTKAEVLEASNVCEEFEQIVQSGIQVLWGIDPTVFVPRSCIKNIREDEKLWAEVGCIVWNFPFLGSDEDTNTKRNSIARFFASISLVLMMLHNTQVSVLLTKSNSQYAQLQVERVARESFFFLRRSFPPHDIILTCYNCRRKPMQGSFFKKKFITYAFELEFPFSST</sequence>
<evidence type="ECO:0000313" key="2">
    <source>
        <dbReference type="Proteomes" id="UP001162992"/>
    </source>
</evidence>
<accession>A0ACC2BGB7</accession>